<feature type="compositionally biased region" description="Low complexity" evidence="1">
    <location>
        <begin position="288"/>
        <end position="302"/>
    </location>
</feature>
<name>A0AA39NYR1_9AGAR</name>
<accession>A0AA39NYR1</accession>
<sequence length="679" mass="73457">MSTTQLIPALDAPLDDICYNLAQVCTVTAQYLEVTARNTTPTGELIRVVTQAHAYLDAHIDILQDFKFSDSVYGLALRSQVYVIASCIPMDLRRPIWKKWYLTNAEALCHEYALDDELLLPSEEGYKANGPGCIPETDLWPFRTLDLPPPHCPTATPSPKKAVVVPRKPTPPTPKQPRPWMIHTPEPPKELTFSAPGRKLLGVLLPPAGSGLSGPTTHKRLHDQKAVTDTPVPISHIRAEPVAERVSRKTDPKKLGGPSTVSRPKPRKAFRKSPVPNAFNLLRTAKKPQFSSSSESDVPPLSDDGDALATQKETLFFPSDSDVISDAFIPPISKHTRVESPAPEEPTFSPPRAYHPLTGELLPSLRFTPLSAPSVPAPPLPVEGLSTKAKGKQRAASLVSPRTLPAPVSAAKVVKKKPVPVPLTPLVASAVAATVAGPSNVRGHRVDQTIYVQAFHPDVDVRFHEPPSWDALVCLKMSALPMAPTSLTKPVSQLRGGRKHIYWCHSDANPYFIRSPTLNWPCFNCTLAGFPDKCVFEGNIGEEWCTKCKANRHGPCSAHWDANQLRNVATLLDPLMLCGDGAIARGLAQVEGINTQLELLGQVVNKLRADREVVISELADGLDAIASHEHGTDIIDVYASVSGFLKSFIVWVGTSGVGSNGVGESGDGENVVESVGDTV</sequence>
<gene>
    <name evidence="2" type="ORF">IW261DRAFT_1568662</name>
</gene>
<keyword evidence="3" id="KW-1185">Reference proteome</keyword>
<feature type="compositionally biased region" description="Basic and acidic residues" evidence="1">
    <location>
        <begin position="240"/>
        <end position="254"/>
    </location>
</feature>
<feature type="compositionally biased region" description="Low complexity" evidence="1">
    <location>
        <begin position="155"/>
        <end position="167"/>
    </location>
</feature>
<reference evidence="2" key="1">
    <citation type="submission" date="2023-06" db="EMBL/GenBank/DDBJ databases">
        <authorList>
            <consortium name="Lawrence Berkeley National Laboratory"/>
            <person name="Ahrendt S."/>
            <person name="Sahu N."/>
            <person name="Indic B."/>
            <person name="Wong-Bajracharya J."/>
            <person name="Merenyi Z."/>
            <person name="Ke H.-M."/>
            <person name="Monk M."/>
            <person name="Kocsube S."/>
            <person name="Drula E."/>
            <person name="Lipzen A."/>
            <person name="Balint B."/>
            <person name="Henrissat B."/>
            <person name="Andreopoulos B."/>
            <person name="Martin F.M."/>
            <person name="Harder C.B."/>
            <person name="Rigling D."/>
            <person name="Ford K.L."/>
            <person name="Foster G.D."/>
            <person name="Pangilinan J."/>
            <person name="Papanicolaou A."/>
            <person name="Barry K."/>
            <person name="LaButti K."/>
            <person name="Viragh M."/>
            <person name="Koriabine M."/>
            <person name="Yan M."/>
            <person name="Riley R."/>
            <person name="Champramary S."/>
            <person name="Plett K.L."/>
            <person name="Tsai I.J."/>
            <person name="Slot J."/>
            <person name="Sipos G."/>
            <person name="Plett J."/>
            <person name="Nagy L.G."/>
            <person name="Grigoriev I.V."/>
        </authorList>
    </citation>
    <scope>NUCLEOTIDE SEQUENCE</scope>
    <source>
        <strain evidence="2">ICMP 16352</strain>
    </source>
</reference>
<dbReference type="EMBL" id="JAUEPR010000027">
    <property type="protein sequence ID" value="KAK0474348.1"/>
    <property type="molecule type" value="Genomic_DNA"/>
</dbReference>
<organism evidence="2 3">
    <name type="scientific">Armillaria novae-zelandiae</name>
    <dbReference type="NCBI Taxonomy" id="153914"/>
    <lineage>
        <taxon>Eukaryota</taxon>
        <taxon>Fungi</taxon>
        <taxon>Dikarya</taxon>
        <taxon>Basidiomycota</taxon>
        <taxon>Agaricomycotina</taxon>
        <taxon>Agaricomycetes</taxon>
        <taxon>Agaricomycetidae</taxon>
        <taxon>Agaricales</taxon>
        <taxon>Marasmiineae</taxon>
        <taxon>Physalacriaceae</taxon>
        <taxon>Armillaria</taxon>
    </lineage>
</organism>
<evidence type="ECO:0000313" key="2">
    <source>
        <dbReference type="EMBL" id="KAK0474348.1"/>
    </source>
</evidence>
<feature type="compositionally biased region" description="Pro residues" evidence="1">
    <location>
        <begin position="168"/>
        <end position="177"/>
    </location>
</feature>
<dbReference type="AlphaFoldDB" id="A0AA39NYR1"/>
<comment type="caution">
    <text evidence="2">The sequence shown here is derived from an EMBL/GenBank/DDBJ whole genome shotgun (WGS) entry which is preliminary data.</text>
</comment>
<feature type="region of interest" description="Disordered" evidence="1">
    <location>
        <begin position="240"/>
        <end position="305"/>
    </location>
</feature>
<evidence type="ECO:0000256" key="1">
    <source>
        <dbReference type="SAM" id="MobiDB-lite"/>
    </source>
</evidence>
<proteinExistence type="predicted"/>
<evidence type="ECO:0000313" key="3">
    <source>
        <dbReference type="Proteomes" id="UP001175227"/>
    </source>
</evidence>
<feature type="region of interest" description="Disordered" evidence="1">
    <location>
        <begin position="155"/>
        <end position="181"/>
    </location>
</feature>
<dbReference type="Proteomes" id="UP001175227">
    <property type="component" value="Unassembled WGS sequence"/>
</dbReference>
<protein>
    <submittedName>
        <fullName evidence="2">Uncharacterized protein</fullName>
    </submittedName>
</protein>